<evidence type="ECO:0000259" key="1">
    <source>
        <dbReference type="Pfam" id="PF21722"/>
    </source>
</evidence>
<evidence type="ECO:0000313" key="2">
    <source>
        <dbReference type="EMBL" id="ANC34600.1"/>
    </source>
</evidence>
<dbReference type="InterPro" id="IPR049304">
    <property type="entry name" value="Gly_rich_dom"/>
</dbReference>
<sequence length="1814" mass="205083">MYVRNTSKHLSSIPRVKLLKSLLLFFCVILMNVPNRVTGAVPSGLGVSGRFEKLDNKNGDSGGMFEVPRIEVGVGNDRGRFWYSLERWEYQSQGYGTAVAYVKRDSDGQLKLCSCRRPTQIIPVDMQNEAARMRLEKYNEITNYADLSFDKKIEKECLYDPGFFEYQVYHGCVPIDSSTPAVPGFCNVFARDVYMKALPMEFSKQSYFLPGLRVLRVKDPSSGQTDQKISVYIGNYDGATGTITGINKYVQCEKSYFSKDPQSCAVSVSNASDSGYSVTQSGDGVCLSYNSQGRRSVECVPSPELPDPAVSNSDQGLGLRIRFSDCYDKKDNKPTKYCDFTMMPGERDKEFGFSVVKPKLDKDKYVFEEKNKCLDRDGNVLSDMHSGDCAHVQKFYIEDPSSNVTCFTRPDNATKKFYVKRGDRYHWISELEKVLVASSFQPKQKKYAQCPDSQSIDLSKLSQAEIDKMEKVGRGTYVMSSKVNDFRGVQVLCRDNISYKYDNYRAFPRKDFCSADSSAGVFAGHCKTRYKSLDNFQPIFLKDSDSVSPEYVIPLNPIFQGMCVSNFPSHEYVYGEQEGDIVKKGDGYVEYVLEIGEKNATCDFLKIEMWGAGAAGSLSSGAAGKQGEYVMGLLKPDLKNVQYLSIKVGKGGIASAAHDDAKKSLGSNTLVSLCDDFNAMTCTMELGARGGGQSEKIATKGTSTLMHYRVSEGLTEAIGQSKVYTPYHGPYQSSGVLDADEAGCIRDPNDKSNNTQVVAPSSFPGTGGCARSDINVVQDGAHGRVKITCEQWSGPVGNIKKWRANLVCDQKTLNVLKALSQQADSVDVSDATKKFFQEISTEQFCNYIADSPLFSNTVRQLANMEHFSTWYIIAAQEHVRYALFSLEEALDREKKVLKYEGIKPSNIADSQKRDHKKDNILERKEIFLSSFEELLSKSKVSVVDRRYDQLWKDLSIEAKKQGKQLHGIFEILSRKGVRNIDNGSHALGGYLKSLLDIFRGHKPFWAIRDIVDYNLMALLRGESEVLEAYEKEYASAQAMSPSSAHYMEVFEKELREVIDSAQCVSNGGSTSERGWQELRDVLSDHNKGKWLHLGQLVEVMNRNRSKSFENEKFLQTYLNEIANIIEKGKSTRDADELVSECTERFLRTLTYPADVYKEYTAEYATKVKDASSQDAIAALQRDLVKIINDARSSKLDKSVSSDDRLRSMLAALEKHTKNGWENINGLVGSMIKHDQKYETEKRFLETYVGKLLSAVENKEKDVETDTWGKKYTERFLQVLEGHYSKVMQAYTEAYDNKTAGKAGAGAQKAREVVKRELEDLLSVVSGEQFKKILAALTQKTKGKHISDLFKVMQRDGLKDSGDRKFLEGNLKRLLGALDKGEKRPKYGKRDVEELLRVLQKNYPEILKAFEKEHAPKSGSDAQDTIELLRRELSELLGVPSIEDLLETLRDFTGGRWSNANRLFSSMLSEAGKYNNEKEFLRSYLGKIVDIVEGRKYGIAAGYDVIAQTDQFSNVLQHHYPQAMRMYNVWCNRGARGDSRSSMKSCFEAYERELGEIFRWLLTERFKKLLDLLIAKTKGKHLDVLFSLMKESRISEPVVVEFYVNTLGKLLRVLEGEQSVQYTEQDIEEFIKMMQNSCCNAILQEYANNYVKKHGSFKRSDSLYGGADTTEFLARAFRRVANKRSFEDLVSDVCDYTYGGGWAYDVFQTMEKVNVAQAAKKKEKTNNLYYSWFTHQYSWFTQDYVTRLVNAIEDDTAAKDKRYVIEQAERFLTKLSLHDGFFRHGIIAVHKDLPESNTVLFEEHLKKVVKAKPGV</sequence>
<protein>
    <recommendedName>
        <fullName evidence="1">Glycine-rich domain-containing protein</fullName>
    </recommendedName>
</protein>
<reference evidence="2 3" key="1">
    <citation type="journal article" date="2013" name="Pathogens">
        <title>An Emerging Tick-Borne Disease of Humans Is Caused by a Subset of Strains with Conserved Genome Structure.</title>
        <authorList>
            <person name="Barbet A.F."/>
            <person name="Al-Khedery B."/>
            <person name="Stuen S."/>
            <person name="Granquist E.G."/>
            <person name="Felsheim R.F."/>
            <person name="Munderloh U.G."/>
        </authorList>
    </citation>
    <scope>NUCLEOTIDE SEQUENCE [LARGE SCALE GENOMIC DNA]</scope>
    <source>
        <strain evidence="2 3">Norway variant2</strain>
    </source>
</reference>
<evidence type="ECO:0000313" key="3">
    <source>
        <dbReference type="Proteomes" id="UP000053801"/>
    </source>
</evidence>
<proteinExistence type="predicted"/>
<name>A0A161HXI2_ANAPH</name>
<feature type="domain" description="Glycine-rich" evidence="1">
    <location>
        <begin position="600"/>
        <end position="703"/>
    </location>
</feature>
<dbReference type="EMBL" id="CP015376">
    <property type="protein sequence ID" value="ANC34600.1"/>
    <property type="molecule type" value="Genomic_DNA"/>
</dbReference>
<accession>A0A161HXI2</accession>
<gene>
    <name evidence="2" type="ORF">P029_04675</name>
</gene>
<dbReference type="Proteomes" id="UP000053801">
    <property type="component" value="Chromosome"/>
</dbReference>
<dbReference type="Pfam" id="PF21722">
    <property type="entry name" value="Gly_rich_2"/>
    <property type="match status" value="1"/>
</dbReference>
<reference evidence="2 3" key="2">
    <citation type="journal article" date="2014" name="Pathogens">
        <title>Comparative Genomics Identifies a Potential Marker of Human-Virulent Anaplasma phagocytophilum.</title>
        <authorList>
            <person name="Al-Khedery B."/>
            <person name="Barbet A.F."/>
        </authorList>
    </citation>
    <scope>NUCLEOTIDE SEQUENCE [LARGE SCALE GENOMIC DNA]</scope>
    <source>
        <strain evidence="2 3">Norway variant2</strain>
    </source>
</reference>
<organism evidence="2 3">
    <name type="scientific">Anaplasma phagocytophilum str. Norway variant2</name>
    <dbReference type="NCBI Taxonomy" id="1392507"/>
    <lineage>
        <taxon>Bacteria</taxon>
        <taxon>Pseudomonadati</taxon>
        <taxon>Pseudomonadota</taxon>
        <taxon>Alphaproteobacteria</taxon>
        <taxon>Rickettsiales</taxon>
        <taxon>Anaplasmataceae</taxon>
        <taxon>Anaplasma</taxon>
        <taxon>phagocytophilum group</taxon>
    </lineage>
</organism>